<evidence type="ECO:0000256" key="3">
    <source>
        <dbReference type="ARBA" id="ARBA00022676"/>
    </source>
</evidence>
<dbReference type="Pfam" id="PF04138">
    <property type="entry name" value="GtrA_DPMS_TM"/>
    <property type="match status" value="1"/>
</dbReference>
<comment type="caution">
    <text evidence="11">The sequence shown here is derived from an EMBL/GenBank/DDBJ whole genome shotgun (WGS) entry which is preliminary data.</text>
</comment>
<evidence type="ECO:0000256" key="5">
    <source>
        <dbReference type="ARBA" id="ARBA00022692"/>
    </source>
</evidence>
<protein>
    <submittedName>
        <fullName evidence="11">Glycosyltransferase</fullName>
    </submittedName>
</protein>
<dbReference type="Pfam" id="PF00535">
    <property type="entry name" value="Glycos_transf_2"/>
    <property type="match status" value="1"/>
</dbReference>
<keyword evidence="12" id="KW-1185">Reference proteome</keyword>
<dbReference type="InterPro" id="IPR001173">
    <property type="entry name" value="Glyco_trans_2-like"/>
</dbReference>
<dbReference type="RefSeq" id="WP_190907029.1">
    <property type="nucleotide sequence ID" value="NZ_JACJTQ010000017.1"/>
</dbReference>
<organism evidence="11 12">
    <name type="scientific">Anabaena catenula FACHB-362</name>
    <dbReference type="NCBI Taxonomy" id="2692877"/>
    <lineage>
        <taxon>Bacteria</taxon>
        <taxon>Bacillati</taxon>
        <taxon>Cyanobacteriota</taxon>
        <taxon>Cyanophyceae</taxon>
        <taxon>Nostocales</taxon>
        <taxon>Nostocaceae</taxon>
        <taxon>Anabaena</taxon>
    </lineage>
</organism>
<comment type="similarity">
    <text evidence="2">Belongs to the glycosyltransferase 2 family.</text>
</comment>
<gene>
    <name evidence="11" type="ORF">H6G68_13005</name>
</gene>
<keyword evidence="3" id="KW-0328">Glycosyltransferase</keyword>
<feature type="domain" description="GtrA/DPMS transmembrane" evidence="10">
    <location>
        <begin position="284"/>
        <end position="403"/>
    </location>
</feature>
<dbReference type="InterPro" id="IPR007267">
    <property type="entry name" value="GtrA_DPMS_TM"/>
</dbReference>
<evidence type="ECO:0000256" key="2">
    <source>
        <dbReference type="ARBA" id="ARBA00006739"/>
    </source>
</evidence>
<feature type="transmembrane region" description="Helical" evidence="8">
    <location>
        <begin position="282"/>
        <end position="303"/>
    </location>
</feature>
<sequence>MNANSSNSLLAVPSGALKIPEYPVTDVVGDNPILLSLVIPTYKERDNIPNVVSILSRLLDEAIPGNYELIVVDDDSPDLTWEVAQSLMPEYPQLRVMRREDERGLSSAVIRGWQAATGSFLGVIDGDLQHPPEVLTQLLQKMIDGADLALASRHVDGGGVSSWSVIRRFLSRGAQVLGLIILPGVLGRVSDPMSGYFMVRRSAIANTTLNPVGYKILLEVIGRGNVREIAEAGYVFRERTEGESKVTSKQYVEYIHHLVRLRVSTGRIGKIRRKVNFPVGRFLRFGAVGLSGVFVDMAILYLLSDPTTLAWPLTRSKILAGEIAIFNNFLWNDAWTFADVSMQQKGWKLRLKRFLKFNVICLAGLVLNVLVLNMVFNFLIPNRYIANFIAIAVATIWNFWVNLQLSWRVTEVK</sequence>
<evidence type="ECO:0000256" key="7">
    <source>
        <dbReference type="ARBA" id="ARBA00023136"/>
    </source>
</evidence>
<name>A0ABR8J3E5_9NOST</name>
<evidence type="ECO:0000256" key="8">
    <source>
        <dbReference type="SAM" id="Phobius"/>
    </source>
</evidence>
<keyword evidence="6 8" id="KW-1133">Transmembrane helix</keyword>
<keyword evidence="5 8" id="KW-0812">Transmembrane</keyword>
<dbReference type="EMBL" id="JACJTQ010000017">
    <property type="protein sequence ID" value="MBD2692665.1"/>
    <property type="molecule type" value="Genomic_DNA"/>
</dbReference>
<feature type="transmembrane region" description="Helical" evidence="8">
    <location>
        <begin position="354"/>
        <end position="378"/>
    </location>
</feature>
<reference evidence="11 12" key="1">
    <citation type="journal article" date="2020" name="ISME J.">
        <title>Comparative genomics reveals insights into cyanobacterial evolution and habitat adaptation.</title>
        <authorList>
            <person name="Chen M.Y."/>
            <person name="Teng W.K."/>
            <person name="Zhao L."/>
            <person name="Hu C.X."/>
            <person name="Zhou Y.K."/>
            <person name="Han B.P."/>
            <person name="Song L.R."/>
            <person name="Shu W.S."/>
        </authorList>
    </citation>
    <scope>NUCLEOTIDE SEQUENCE [LARGE SCALE GENOMIC DNA]</scope>
    <source>
        <strain evidence="11 12">FACHB-362</strain>
    </source>
</reference>
<comment type="subcellular location">
    <subcellularLocation>
        <location evidence="1">Membrane</location>
        <topology evidence="1">Multi-pass membrane protein</topology>
    </subcellularLocation>
</comment>
<dbReference type="InterPro" id="IPR039528">
    <property type="entry name" value="DPM1-like"/>
</dbReference>
<evidence type="ECO:0000256" key="6">
    <source>
        <dbReference type="ARBA" id="ARBA00022989"/>
    </source>
</evidence>
<evidence type="ECO:0000256" key="1">
    <source>
        <dbReference type="ARBA" id="ARBA00004141"/>
    </source>
</evidence>
<feature type="domain" description="Glycosyltransferase 2-like" evidence="9">
    <location>
        <begin position="36"/>
        <end position="204"/>
    </location>
</feature>
<evidence type="ECO:0000313" key="12">
    <source>
        <dbReference type="Proteomes" id="UP000660381"/>
    </source>
</evidence>
<proteinExistence type="inferred from homology"/>
<dbReference type="Proteomes" id="UP000660381">
    <property type="component" value="Unassembled WGS sequence"/>
</dbReference>
<dbReference type="PANTHER" id="PTHR43398:SF1">
    <property type="entry name" value="DOLICHOL-PHOSPHATE MANNOSYLTRANSFERASE SUBUNIT 1"/>
    <property type="match status" value="1"/>
</dbReference>
<evidence type="ECO:0000259" key="9">
    <source>
        <dbReference type="Pfam" id="PF00535"/>
    </source>
</evidence>
<keyword evidence="7 8" id="KW-0472">Membrane</keyword>
<evidence type="ECO:0000259" key="10">
    <source>
        <dbReference type="Pfam" id="PF04138"/>
    </source>
</evidence>
<evidence type="ECO:0000313" key="11">
    <source>
        <dbReference type="EMBL" id="MBD2692665.1"/>
    </source>
</evidence>
<accession>A0ABR8J3E5</accession>
<dbReference type="InterPro" id="IPR029044">
    <property type="entry name" value="Nucleotide-diphossugar_trans"/>
</dbReference>
<keyword evidence="4" id="KW-0808">Transferase</keyword>
<dbReference type="PANTHER" id="PTHR43398">
    <property type="entry name" value="DOLICHOL-PHOSPHATE MANNOSYLTRANSFERASE SUBUNIT 1"/>
    <property type="match status" value="1"/>
</dbReference>
<dbReference type="CDD" id="cd06442">
    <property type="entry name" value="DPM1_like"/>
    <property type="match status" value="1"/>
</dbReference>
<evidence type="ECO:0000256" key="4">
    <source>
        <dbReference type="ARBA" id="ARBA00022679"/>
    </source>
</evidence>
<feature type="transmembrane region" description="Helical" evidence="8">
    <location>
        <begin position="384"/>
        <end position="403"/>
    </location>
</feature>
<dbReference type="Gene3D" id="3.90.550.10">
    <property type="entry name" value="Spore Coat Polysaccharide Biosynthesis Protein SpsA, Chain A"/>
    <property type="match status" value="1"/>
</dbReference>
<dbReference type="SUPFAM" id="SSF53448">
    <property type="entry name" value="Nucleotide-diphospho-sugar transferases"/>
    <property type="match status" value="1"/>
</dbReference>